<dbReference type="InterPro" id="IPR011527">
    <property type="entry name" value="ABC1_TM_dom"/>
</dbReference>
<dbReference type="PANTHER" id="PTHR43394:SF1">
    <property type="entry name" value="ATP-BINDING CASSETTE SUB-FAMILY B MEMBER 10, MITOCHONDRIAL"/>
    <property type="match status" value="1"/>
</dbReference>
<dbReference type="CDD" id="cd18547">
    <property type="entry name" value="ABC_6TM_Tm288_like"/>
    <property type="match status" value="1"/>
</dbReference>
<evidence type="ECO:0000256" key="6">
    <source>
        <dbReference type="ARBA" id="ARBA00022840"/>
    </source>
</evidence>
<dbReference type="SUPFAM" id="SSF90123">
    <property type="entry name" value="ABC transporter transmembrane region"/>
    <property type="match status" value="1"/>
</dbReference>
<evidence type="ECO:0000256" key="8">
    <source>
        <dbReference type="ARBA" id="ARBA00023136"/>
    </source>
</evidence>
<dbReference type="GO" id="GO:0015421">
    <property type="term" value="F:ABC-type oligopeptide transporter activity"/>
    <property type="evidence" value="ECO:0007669"/>
    <property type="project" value="TreeGrafter"/>
</dbReference>
<keyword evidence="7 10" id="KW-1133">Transmembrane helix</keyword>
<dbReference type="FunFam" id="1.20.1560.10:FF:000011">
    <property type="entry name" value="Multidrug ABC transporter ATP-binding protein"/>
    <property type="match status" value="1"/>
</dbReference>
<evidence type="ECO:0000313" key="13">
    <source>
        <dbReference type="EMBL" id="HIU39758.1"/>
    </source>
</evidence>
<sequence length="604" mass="67621">MNNTKTRPRNMGPGPNRGSAEKPKDLKKAVKSMIRYLDKYLPMIIVALVLAALSSVLSIIGPNYLSDLTDVITDGILTGINFDKVKSIAAFLLTIYLFSASFNYIQNFIMVTVSNNFAKDLRDKISTKINKLPLKYFDHHSYGDILSRVTDDVDMINQSMHQSLGTLVAAIALFIGSIIMMFVTNWILAITAIVSSLIGFSFMFLILGKSQKYFDQRQVELGDLNGHIEEIYSAHNVVKAYNGNKDASDTFDKLNKNLFTCDRKSQFLSGLMQPIMNFIGNFGYVCVCVVGAILTTKGVISFGVIVAFIIYVRLFTSPLSQIAQGMTSLQSTAAASERVFEFLEEDEMEDESNLTKKLNPSKVKGNIEFKHVKFGYNPDKIIIKDFNCKVKPGEKIAIVGPTGAGKTTMVNLLMKFYNITDGDIKIDGVSVKDLTRENIHDLFIMVLQDTWLFNGTIRDNIKYNKEKVKDEEIMQALKTVGVDHFVKSLPGVLNYEITDNESVSAGQKQLLTIARGMIKNAPFLILDEATSSVDTRTEELVQKAMDKLTEGRTSFIIAHRLSTIKNADLILVMNEGNIIEQGNHEELMRQNGFYAELYNSQFRK</sequence>
<feature type="transmembrane region" description="Helical" evidence="10">
    <location>
        <begin position="164"/>
        <end position="183"/>
    </location>
</feature>
<keyword evidence="3" id="KW-1003">Cell membrane</keyword>
<dbReference type="SUPFAM" id="SSF52540">
    <property type="entry name" value="P-loop containing nucleoside triphosphate hydrolases"/>
    <property type="match status" value="1"/>
</dbReference>
<dbReference type="GO" id="GO:0005524">
    <property type="term" value="F:ATP binding"/>
    <property type="evidence" value="ECO:0007669"/>
    <property type="project" value="UniProtKB-KW"/>
</dbReference>
<dbReference type="Gene3D" id="1.20.1560.10">
    <property type="entry name" value="ABC transporter type 1, transmembrane domain"/>
    <property type="match status" value="1"/>
</dbReference>
<keyword evidence="5" id="KW-0547">Nucleotide-binding</keyword>
<name>A0A9D1ILX1_9FIRM</name>
<comment type="subcellular location">
    <subcellularLocation>
        <location evidence="1">Cell membrane</location>
        <topology evidence="1">Multi-pass membrane protein</topology>
    </subcellularLocation>
</comment>
<evidence type="ECO:0000256" key="5">
    <source>
        <dbReference type="ARBA" id="ARBA00022741"/>
    </source>
</evidence>
<keyword evidence="2" id="KW-0813">Transport</keyword>
<feature type="transmembrane region" description="Helical" evidence="10">
    <location>
        <begin position="40"/>
        <end position="65"/>
    </location>
</feature>
<evidence type="ECO:0000256" key="4">
    <source>
        <dbReference type="ARBA" id="ARBA00022692"/>
    </source>
</evidence>
<dbReference type="CDD" id="cd03254">
    <property type="entry name" value="ABCC_Glucan_exporter_like"/>
    <property type="match status" value="1"/>
</dbReference>
<keyword evidence="6 13" id="KW-0067">ATP-binding</keyword>
<dbReference type="PANTHER" id="PTHR43394">
    <property type="entry name" value="ATP-DEPENDENT PERMEASE MDL1, MITOCHONDRIAL"/>
    <property type="match status" value="1"/>
</dbReference>
<dbReference type="InterPro" id="IPR003439">
    <property type="entry name" value="ABC_transporter-like_ATP-bd"/>
</dbReference>
<dbReference type="PROSITE" id="PS50893">
    <property type="entry name" value="ABC_TRANSPORTER_2"/>
    <property type="match status" value="1"/>
</dbReference>
<dbReference type="EMBL" id="DVMT01000006">
    <property type="protein sequence ID" value="HIU39758.1"/>
    <property type="molecule type" value="Genomic_DNA"/>
</dbReference>
<dbReference type="PROSITE" id="PS50929">
    <property type="entry name" value="ABC_TM1F"/>
    <property type="match status" value="1"/>
</dbReference>
<feature type="transmembrane region" description="Helical" evidence="10">
    <location>
        <begin position="275"/>
        <end position="293"/>
    </location>
</feature>
<feature type="domain" description="ABC transporter" evidence="11">
    <location>
        <begin position="367"/>
        <end position="600"/>
    </location>
</feature>
<comment type="caution">
    <text evidence="13">The sequence shown here is derived from an EMBL/GenBank/DDBJ whole genome shotgun (WGS) entry which is preliminary data.</text>
</comment>
<evidence type="ECO:0000256" key="3">
    <source>
        <dbReference type="ARBA" id="ARBA00022475"/>
    </source>
</evidence>
<feature type="transmembrane region" description="Helical" evidence="10">
    <location>
        <begin position="85"/>
        <end position="105"/>
    </location>
</feature>
<reference evidence="13" key="2">
    <citation type="journal article" date="2021" name="PeerJ">
        <title>Extensive microbial diversity within the chicken gut microbiome revealed by metagenomics and culture.</title>
        <authorList>
            <person name="Gilroy R."/>
            <person name="Ravi A."/>
            <person name="Getino M."/>
            <person name="Pursley I."/>
            <person name="Horton D.L."/>
            <person name="Alikhan N.F."/>
            <person name="Baker D."/>
            <person name="Gharbi K."/>
            <person name="Hall N."/>
            <person name="Watson M."/>
            <person name="Adriaenssens E.M."/>
            <person name="Foster-Nyarko E."/>
            <person name="Jarju S."/>
            <person name="Secka A."/>
            <person name="Antonio M."/>
            <person name="Oren A."/>
            <person name="Chaudhuri R.R."/>
            <person name="La Ragione R."/>
            <person name="Hildebrand F."/>
            <person name="Pallen M.J."/>
        </authorList>
    </citation>
    <scope>NUCLEOTIDE SEQUENCE</scope>
    <source>
        <strain evidence="13">CHK193-30670</strain>
    </source>
</reference>
<dbReference type="InterPro" id="IPR017871">
    <property type="entry name" value="ABC_transporter-like_CS"/>
</dbReference>
<dbReference type="AlphaFoldDB" id="A0A9D1ILX1"/>
<evidence type="ECO:0000256" key="10">
    <source>
        <dbReference type="SAM" id="Phobius"/>
    </source>
</evidence>
<evidence type="ECO:0000259" key="12">
    <source>
        <dbReference type="PROSITE" id="PS50929"/>
    </source>
</evidence>
<keyword evidence="8 10" id="KW-0472">Membrane</keyword>
<evidence type="ECO:0000256" key="9">
    <source>
        <dbReference type="SAM" id="MobiDB-lite"/>
    </source>
</evidence>
<evidence type="ECO:0000256" key="7">
    <source>
        <dbReference type="ARBA" id="ARBA00022989"/>
    </source>
</evidence>
<dbReference type="GO" id="GO:0016887">
    <property type="term" value="F:ATP hydrolysis activity"/>
    <property type="evidence" value="ECO:0007669"/>
    <property type="project" value="InterPro"/>
</dbReference>
<gene>
    <name evidence="13" type="ORF">IAB68_00445</name>
</gene>
<accession>A0A9D1ILX1</accession>
<dbReference type="SMART" id="SM00382">
    <property type="entry name" value="AAA"/>
    <property type="match status" value="1"/>
</dbReference>
<protein>
    <submittedName>
        <fullName evidence="13">ABC transporter ATP-binding protein</fullName>
    </submittedName>
</protein>
<organism evidence="13 14">
    <name type="scientific">Candidatus Aphodocola excrementigallinarum</name>
    <dbReference type="NCBI Taxonomy" id="2840670"/>
    <lineage>
        <taxon>Bacteria</taxon>
        <taxon>Bacillati</taxon>
        <taxon>Bacillota</taxon>
        <taxon>Bacilli</taxon>
        <taxon>Candidatus Aphodocola</taxon>
    </lineage>
</organism>
<dbReference type="PROSITE" id="PS00211">
    <property type="entry name" value="ABC_TRANSPORTER_1"/>
    <property type="match status" value="1"/>
</dbReference>
<keyword evidence="4 10" id="KW-0812">Transmembrane</keyword>
<feature type="domain" description="ABC transmembrane type-1" evidence="12">
    <location>
        <begin position="45"/>
        <end position="331"/>
    </location>
</feature>
<evidence type="ECO:0000256" key="1">
    <source>
        <dbReference type="ARBA" id="ARBA00004651"/>
    </source>
</evidence>
<feature type="region of interest" description="Disordered" evidence="9">
    <location>
        <begin position="1"/>
        <end position="25"/>
    </location>
</feature>
<dbReference type="InterPro" id="IPR036640">
    <property type="entry name" value="ABC1_TM_sf"/>
</dbReference>
<dbReference type="InterPro" id="IPR027417">
    <property type="entry name" value="P-loop_NTPase"/>
</dbReference>
<dbReference type="GO" id="GO:0005886">
    <property type="term" value="C:plasma membrane"/>
    <property type="evidence" value="ECO:0007669"/>
    <property type="project" value="UniProtKB-SubCell"/>
</dbReference>
<feature type="transmembrane region" description="Helical" evidence="10">
    <location>
        <begin position="189"/>
        <end position="208"/>
    </location>
</feature>
<dbReference type="Pfam" id="PF00664">
    <property type="entry name" value="ABC_membrane"/>
    <property type="match status" value="1"/>
</dbReference>
<dbReference type="Gene3D" id="3.40.50.300">
    <property type="entry name" value="P-loop containing nucleotide triphosphate hydrolases"/>
    <property type="match status" value="1"/>
</dbReference>
<dbReference type="FunFam" id="3.40.50.300:FF:000287">
    <property type="entry name" value="Multidrug ABC transporter ATP-binding protein"/>
    <property type="match status" value="1"/>
</dbReference>
<dbReference type="InterPro" id="IPR003593">
    <property type="entry name" value="AAA+_ATPase"/>
</dbReference>
<reference evidence="13" key="1">
    <citation type="submission" date="2020-10" db="EMBL/GenBank/DDBJ databases">
        <authorList>
            <person name="Gilroy R."/>
        </authorList>
    </citation>
    <scope>NUCLEOTIDE SEQUENCE</scope>
    <source>
        <strain evidence="13">CHK193-30670</strain>
    </source>
</reference>
<dbReference type="Proteomes" id="UP000824074">
    <property type="component" value="Unassembled WGS sequence"/>
</dbReference>
<evidence type="ECO:0000259" key="11">
    <source>
        <dbReference type="PROSITE" id="PS50893"/>
    </source>
</evidence>
<proteinExistence type="predicted"/>
<dbReference type="Pfam" id="PF00005">
    <property type="entry name" value="ABC_tran"/>
    <property type="match status" value="1"/>
</dbReference>
<dbReference type="InterPro" id="IPR039421">
    <property type="entry name" value="Type_1_exporter"/>
</dbReference>
<evidence type="ECO:0000256" key="2">
    <source>
        <dbReference type="ARBA" id="ARBA00022448"/>
    </source>
</evidence>
<evidence type="ECO:0000313" key="14">
    <source>
        <dbReference type="Proteomes" id="UP000824074"/>
    </source>
</evidence>